<evidence type="ECO:0000313" key="3">
    <source>
        <dbReference type="Proteomes" id="UP000475862"/>
    </source>
</evidence>
<keyword evidence="3" id="KW-1185">Reference proteome</keyword>
<gene>
    <name evidence="2" type="ORF">AGLY_005564</name>
</gene>
<comment type="caution">
    <text evidence="2">The sequence shown here is derived from an EMBL/GenBank/DDBJ whole genome shotgun (WGS) entry which is preliminary data.</text>
</comment>
<name>A0A6G0TTA4_APHGL</name>
<feature type="transmembrane region" description="Helical" evidence="1">
    <location>
        <begin position="88"/>
        <end position="107"/>
    </location>
</feature>
<sequence length="364" mass="42854">MSLLKILYLDLQVLLMLFPVALIRFQVLTHIYSLYALKRHCRGVYHFNSITPKSYGTSFLIIYIYILILCINIDKFTVFSNFADHDSAVFPTSYIFILFIVFIIHIVKKSLTSHDPPQNVYLQSTMNQLLLTMYMRCDNGSRSDWLYDAKTHIMPCPILLFNNHYYCYLFNYVIILLYNIFPGCMNNYINVRKKLFLLSKSIKYVHFIAFYDRKNYKTKKQPHNLQTITHGNSRAEHAGTHKIGLYLKRNWKKCILLHILTVFISSLYSDSLFRERTYGYLTKIGFHRLTDNDNVGSVRSLVKKLLLVVQLEKKIDRKIKKIIFVIITIMVVANLFKLAQFYLFLSTNDIEMNNTKMSIISSML</sequence>
<feature type="transmembrane region" description="Helical" evidence="1">
    <location>
        <begin position="169"/>
        <end position="189"/>
    </location>
</feature>
<evidence type="ECO:0000256" key="1">
    <source>
        <dbReference type="SAM" id="Phobius"/>
    </source>
</evidence>
<feature type="transmembrane region" description="Helical" evidence="1">
    <location>
        <begin position="12"/>
        <end position="35"/>
    </location>
</feature>
<dbReference type="AlphaFoldDB" id="A0A6G0TTA4"/>
<keyword evidence="1" id="KW-0472">Membrane</keyword>
<protein>
    <submittedName>
        <fullName evidence="2">Uncharacterized protein</fullName>
    </submittedName>
</protein>
<proteinExistence type="predicted"/>
<organism evidence="2 3">
    <name type="scientific">Aphis glycines</name>
    <name type="common">Soybean aphid</name>
    <dbReference type="NCBI Taxonomy" id="307491"/>
    <lineage>
        <taxon>Eukaryota</taxon>
        <taxon>Metazoa</taxon>
        <taxon>Ecdysozoa</taxon>
        <taxon>Arthropoda</taxon>
        <taxon>Hexapoda</taxon>
        <taxon>Insecta</taxon>
        <taxon>Pterygota</taxon>
        <taxon>Neoptera</taxon>
        <taxon>Paraneoptera</taxon>
        <taxon>Hemiptera</taxon>
        <taxon>Sternorrhyncha</taxon>
        <taxon>Aphidomorpha</taxon>
        <taxon>Aphidoidea</taxon>
        <taxon>Aphididae</taxon>
        <taxon>Aphidini</taxon>
        <taxon>Aphis</taxon>
        <taxon>Aphis</taxon>
    </lineage>
</organism>
<reference evidence="2 3" key="1">
    <citation type="submission" date="2019-08" db="EMBL/GenBank/DDBJ databases">
        <title>The genome of the soybean aphid Biotype 1, its phylome, world population structure and adaptation to the North American continent.</title>
        <authorList>
            <person name="Giordano R."/>
            <person name="Donthu R.K."/>
            <person name="Hernandez A.G."/>
            <person name="Wright C.L."/>
            <person name="Zimin A.V."/>
        </authorList>
    </citation>
    <scope>NUCLEOTIDE SEQUENCE [LARGE SCALE GENOMIC DNA]</scope>
    <source>
        <tissue evidence="2">Whole aphids</tissue>
    </source>
</reference>
<keyword evidence="1" id="KW-0812">Transmembrane</keyword>
<feature type="transmembrane region" description="Helical" evidence="1">
    <location>
        <begin position="55"/>
        <end position="76"/>
    </location>
</feature>
<feature type="transmembrane region" description="Helical" evidence="1">
    <location>
        <begin position="322"/>
        <end position="345"/>
    </location>
</feature>
<dbReference type="EMBL" id="VYZN01000016">
    <property type="protein sequence ID" value="KAE9538465.1"/>
    <property type="molecule type" value="Genomic_DNA"/>
</dbReference>
<evidence type="ECO:0000313" key="2">
    <source>
        <dbReference type="EMBL" id="KAE9538465.1"/>
    </source>
</evidence>
<dbReference type="Proteomes" id="UP000475862">
    <property type="component" value="Unassembled WGS sequence"/>
</dbReference>
<keyword evidence="1" id="KW-1133">Transmembrane helix</keyword>
<accession>A0A6G0TTA4</accession>
<feature type="transmembrane region" description="Helical" evidence="1">
    <location>
        <begin position="255"/>
        <end position="273"/>
    </location>
</feature>